<protein>
    <submittedName>
        <fullName evidence="4">Uncharacterized protein</fullName>
    </submittedName>
</protein>
<dbReference type="NCBIfam" id="TIGR00806">
    <property type="entry name" value="rfc"/>
    <property type="match status" value="1"/>
</dbReference>
<evidence type="ECO:0000313" key="5">
    <source>
        <dbReference type="Proteomes" id="UP001196413"/>
    </source>
</evidence>
<evidence type="ECO:0000256" key="1">
    <source>
        <dbReference type="ARBA" id="ARBA00005773"/>
    </source>
</evidence>
<keyword evidence="2" id="KW-0472">Membrane</keyword>
<dbReference type="PANTHER" id="PTHR10686">
    <property type="entry name" value="FOLATE TRANSPORTER"/>
    <property type="match status" value="1"/>
</dbReference>
<gene>
    <name evidence="4" type="ORF">KIN20_029946</name>
</gene>
<organism evidence="4 5">
    <name type="scientific">Parelaphostrongylus tenuis</name>
    <name type="common">Meningeal worm</name>
    <dbReference type="NCBI Taxonomy" id="148309"/>
    <lineage>
        <taxon>Eukaryota</taxon>
        <taxon>Metazoa</taxon>
        <taxon>Ecdysozoa</taxon>
        <taxon>Nematoda</taxon>
        <taxon>Chromadorea</taxon>
        <taxon>Rhabditida</taxon>
        <taxon>Rhabditina</taxon>
        <taxon>Rhabditomorpha</taxon>
        <taxon>Strongyloidea</taxon>
        <taxon>Metastrongylidae</taxon>
        <taxon>Parelaphostrongylus</taxon>
    </lineage>
</organism>
<dbReference type="Pfam" id="PF01770">
    <property type="entry name" value="Folate_carrier"/>
    <property type="match status" value="1"/>
</dbReference>
<evidence type="ECO:0000256" key="2">
    <source>
        <dbReference type="SAM" id="Phobius"/>
    </source>
</evidence>
<evidence type="ECO:0000256" key="3">
    <source>
        <dbReference type="SAM" id="SignalP"/>
    </source>
</evidence>
<dbReference type="InterPro" id="IPR002666">
    <property type="entry name" value="Folate_carrier"/>
</dbReference>
<dbReference type="GO" id="GO:0005886">
    <property type="term" value="C:plasma membrane"/>
    <property type="evidence" value="ECO:0007669"/>
    <property type="project" value="TreeGrafter"/>
</dbReference>
<feature type="transmembrane region" description="Helical" evidence="2">
    <location>
        <begin position="109"/>
        <end position="133"/>
    </location>
</feature>
<dbReference type="InterPro" id="IPR036259">
    <property type="entry name" value="MFS_trans_sf"/>
</dbReference>
<keyword evidence="3" id="KW-0732">Signal</keyword>
<comment type="similarity">
    <text evidence="1">Belongs to the reduced folate carrier (RFC) transporter (TC 2.A.48) family.</text>
</comment>
<proteinExistence type="inferred from homology"/>
<dbReference type="AlphaFoldDB" id="A0AAD5WGG3"/>
<accession>A0AAD5WGG3</accession>
<dbReference type="Gene3D" id="1.20.1250.20">
    <property type="entry name" value="MFS general substrate transporter like domains"/>
    <property type="match status" value="1"/>
</dbReference>
<dbReference type="SUPFAM" id="SSF103473">
    <property type="entry name" value="MFS general substrate transporter"/>
    <property type="match status" value="1"/>
</dbReference>
<feature type="transmembrane region" description="Helical" evidence="2">
    <location>
        <begin position="82"/>
        <end position="103"/>
    </location>
</feature>
<keyword evidence="2" id="KW-1133">Transmembrane helix</keyword>
<feature type="transmembrane region" description="Helical" evidence="2">
    <location>
        <begin position="222"/>
        <end position="242"/>
    </location>
</feature>
<feature type="transmembrane region" description="Helical" evidence="2">
    <location>
        <begin position="184"/>
        <end position="202"/>
    </location>
</feature>
<feature type="transmembrane region" description="Helical" evidence="2">
    <location>
        <begin position="348"/>
        <end position="369"/>
    </location>
</feature>
<evidence type="ECO:0000313" key="4">
    <source>
        <dbReference type="EMBL" id="KAJ1368693.1"/>
    </source>
</evidence>
<reference evidence="4" key="1">
    <citation type="submission" date="2021-06" db="EMBL/GenBank/DDBJ databases">
        <title>Parelaphostrongylus tenuis whole genome reference sequence.</title>
        <authorList>
            <person name="Garwood T.J."/>
            <person name="Larsen P.A."/>
            <person name="Fountain-Jones N.M."/>
            <person name="Garbe J.R."/>
            <person name="Macchietto M.G."/>
            <person name="Kania S.A."/>
            <person name="Gerhold R.W."/>
            <person name="Richards J.E."/>
            <person name="Wolf T.M."/>
        </authorList>
    </citation>
    <scope>NUCLEOTIDE SEQUENCE</scope>
    <source>
        <strain evidence="4">MNPRO001-30</strain>
        <tissue evidence="4">Meninges</tissue>
    </source>
</reference>
<dbReference type="PANTHER" id="PTHR10686:SF18">
    <property type="entry name" value="IP11787P-RELATED"/>
    <property type="match status" value="1"/>
</dbReference>
<dbReference type="Proteomes" id="UP001196413">
    <property type="component" value="Unassembled WGS sequence"/>
</dbReference>
<feature type="transmembrane region" description="Helical" evidence="2">
    <location>
        <begin position="254"/>
        <end position="271"/>
    </location>
</feature>
<keyword evidence="5" id="KW-1185">Reference proteome</keyword>
<dbReference type="EMBL" id="JAHQIW010006271">
    <property type="protein sequence ID" value="KAJ1368693.1"/>
    <property type="molecule type" value="Genomic_DNA"/>
</dbReference>
<feature type="transmembrane region" description="Helical" evidence="2">
    <location>
        <begin position="277"/>
        <end position="299"/>
    </location>
</feature>
<keyword evidence="2" id="KW-0812">Transmembrane</keyword>
<feature type="signal peptide" evidence="3">
    <location>
        <begin position="1"/>
        <end position="29"/>
    </location>
</feature>
<sequence>MIIFESLSYIAILVLLVFDSSLLSQQCNSFVVAYSYCGTETSTEYWLKDEGFCLTDETVKVENVYRAVQEPINRPYDKVTTYVRSALLLGRFLSYAIGQLLILKKWATYWSLNIISLASLCLSLILAVAIPSVSWKTAYEKKFATKELQEGTRSVDIAPSYKMFATLHFETLIEELRKVYGNRFMMKWSMWWALATCAYLQVDNYVQTLWGAVIGIGNVDVYNGLTEALCPLVALPAVLLTWHLKVNWSKWGELCLAACSFFDCAILLLMSQTDNLIIMYIARILYNLLYETMITIAQFNLAYALENDSYGLIFGMNTFVALVLQAILTLIVASPFGLALTIRPQFEVYSGFHLVVSMIFILPPCIGLYED</sequence>
<feature type="chain" id="PRO_5042177410" evidence="3">
    <location>
        <begin position="30"/>
        <end position="371"/>
    </location>
</feature>
<feature type="transmembrane region" description="Helical" evidence="2">
    <location>
        <begin position="311"/>
        <end position="336"/>
    </location>
</feature>
<dbReference type="GO" id="GO:0090482">
    <property type="term" value="F:vitamin transmembrane transporter activity"/>
    <property type="evidence" value="ECO:0007669"/>
    <property type="project" value="InterPro"/>
</dbReference>
<comment type="caution">
    <text evidence="4">The sequence shown here is derived from an EMBL/GenBank/DDBJ whole genome shotgun (WGS) entry which is preliminary data.</text>
</comment>
<name>A0AAD5WGG3_PARTN</name>